<dbReference type="GO" id="GO:0000281">
    <property type="term" value="P:mitotic cytokinesis"/>
    <property type="evidence" value="ECO:0007669"/>
    <property type="project" value="TreeGrafter"/>
</dbReference>
<dbReference type="Proteomes" id="UP001168821">
    <property type="component" value="Unassembled WGS sequence"/>
</dbReference>
<dbReference type="PANTHER" id="PTHR21538:SF23">
    <property type="entry name" value="ANILLIN"/>
    <property type="match status" value="1"/>
</dbReference>
<dbReference type="Pfam" id="PF08174">
    <property type="entry name" value="Anillin"/>
    <property type="match status" value="1"/>
</dbReference>
<dbReference type="Gene3D" id="2.30.29.30">
    <property type="entry name" value="Pleckstrin-homology domain (PH domain)/Phosphotyrosine-binding domain (PTB)"/>
    <property type="match status" value="1"/>
</dbReference>
<accession>A0AA38MM80</accession>
<evidence type="ECO:0000313" key="2">
    <source>
        <dbReference type="EMBL" id="KAJ3660802.1"/>
    </source>
</evidence>
<dbReference type="PANTHER" id="PTHR21538">
    <property type="entry name" value="ANILLIN/RHOTEKIN RTKN"/>
    <property type="match status" value="1"/>
</dbReference>
<reference evidence="2" key="1">
    <citation type="journal article" date="2023" name="G3 (Bethesda)">
        <title>Whole genome assemblies of Zophobas morio and Tenebrio molitor.</title>
        <authorList>
            <person name="Kaur S."/>
            <person name="Stinson S.A."/>
            <person name="diCenzo G.C."/>
        </authorList>
    </citation>
    <scope>NUCLEOTIDE SEQUENCE</scope>
    <source>
        <strain evidence="2">QUZm001</strain>
    </source>
</reference>
<evidence type="ECO:0000313" key="3">
    <source>
        <dbReference type="Proteomes" id="UP001168821"/>
    </source>
</evidence>
<dbReference type="InterPro" id="IPR012966">
    <property type="entry name" value="AHD"/>
</dbReference>
<dbReference type="EMBL" id="JALNTZ010000002">
    <property type="protein sequence ID" value="KAJ3660802.1"/>
    <property type="molecule type" value="Genomic_DNA"/>
</dbReference>
<evidence type="ECO:0000259" key="1">
    <source>
        <dbReference type="PROSITE" id="PS50003"/>
    </source>
</evidence>
<dbReference type="InterPro" id="IPR051364">
    <property type="entry name" value="Cytokinesis/Rho-signaling"/>
</dbReference>
<sequence>MYKNQHFVCLIISGSKVFATEGEKMKSNGGIYFNTKFKIPNLQPNFKLNLQIYSACSKDLKKISPSDAFCDYREYENEVPYRKSVFSLCGEEDIEFRHLTKSGNLQIQMDSGLLTARISSRANINMKLYGFVYVNKTWEHYLSWDRKFCYFVDGVLNYYNYRPNDLCETTPIDVINLETCELTIPSREECFVKRTICLKINGSDGVLMCFETQQEFECWAKYLNIALTQIKTWNKSRLMYVSL</sequence>
<dbReference type="PROSITE" id="PS50003">
    <property type="entry name" value="PH_DOMAIN"/>
    <property type="match status" value="1"/>
</dbReference>
<dbReference type="AlphaFoldDB" id="A0AA38MM80"/>
<feature type="domain" description="PH" evidence="1">
    <location>
        <begin position="125"/>
        <end position="228"/>
    </location>
</feature>
<protein>
    <recommendedName>
        <fullName evidence="1">PH domain-containing protein</fullName>
    </recommendedName>
</protein>
<gene>
    <name evidence="2" type="ORF">Zmor_005233</name>
</gene>
<dbReference type="Pfam" id="PF00169">
    <property type="entry name" value="PH"/>
    <property type="match status" value="1"/>
</dbReference>
<dbReference type="GO" id="GO:0000915">
    <property type="term" value="P:actomyosin contractile ring assembly"/>
    <property type="evidence" value="ECO:0007669"/>
    <property type="project" value="TreeGrafter"/>
</dbReference>
<proteinExistence type="predicted"/>
<dbReference type="InterPro" id="IPR011993">
    <property type="entry name" value="PH-like_dom_sf"/>
</dbReference>
<dbReference type="SUPFAM" id="SSF50729">
    <property type="entry name" value="PH domain-like"/>
    <property type="match status" value="1"/>
</dbReference>
<comment type="caution">
    <text evidence="2">The sequence shown here is derived from an EMBL/GenBank/DDBJ whole genome shotgun (WGS) entry which is preliminary data.</text>
</comment>
<dbReference type="GO" id="GO:0031106">
    <property type="term" value="P:septin ring organization"/>
    <property type="evidence" value="ECO:0007669"/>
    <property type="project" value="TreeGrafter"/>
</dbReference>
<dbReference type="GO" id="GO:0005826">
    <property type="term" value="C:actomyosin contractile ring"/>
    <property type="evidence" value="ECO:0007669"/>
    <property type="project" value="TreeGrafter"/>
</dbReference>
<dbReference type="SMART" id="SM00233">
    <property type="entry name" value="PH"/>
    <property type="match status" value="1"/>
</dbReference>
<organism evidence="2 3">
    <name type="scientific">Zophobas morio</name>
    <dbReference type="NCBI Taxonomy" id="2755281"/>
    <lineage>
        <taxon>Eukaryota</taxon>
        <taxon>Metazoa</taxon>
        <taxon>Ecdysozoa</taxon>
        <taxon>Arthropoda</taxon>
        <taxon>Hexapoda</taxon>
        <taxon>Insecta</taxon>
        <taxon>Pterygota</taxon>
        <taxon>Neoptera</taxon>
        <taxon>Endopterygota</taxon>
        <taxon>Coleoptera</taxon>
        <taxon>Polyphaga</taxon>
        <taxon>Cucujiformia</taxon>
        <taxon>Tenebrionidae</taxon>
        <taxon>Zophobas</taxon>
    </lineage>
</organism>
<keyword evidence="3" id="KW-1185">Reference proteome</keyword>
<dbReference type="InterPro" id="IPR001849">
    <property type="entry name" value="PH_domain"/>
</dbReference>
<name>A0AA38MM80_9CUCU</name>